<proteinExistence type="predicted"/>
<evidence type="ECO:0000313" key="1">
    <source>
        <dbReference type="EMBL" id="KKN36733.1"/>
    </source>
</evidence>
<dbReference type="EMBL" id="LAZR01001945">
    <property type="protein sequence ID" value="KKN36733.1"/>
    <property type="molecule type" value="Genomic_DNA"/>
</dbReference>
<gene>
    <name evidence="1" type="ORF">LCGC14_0770390</name>
</gene>
<protein>
    <submittedName>
        <fullName evidence="1">Uncharacterized protein</fullName>
    </submittedName>
</protein>
<reference evidence="1" key="1">
    <citation type="journal article" date="2015" name="Nature">
        <title>Complex archaea that bridge the gap between prokaryotes and eukaryotes.</title>
        <authorList>
            <person name="Spang A."/>
            <person name="Saw J.H."/>
            <person name="Jorgensen S.L."/>
            <person name="Zaremba-Niedzwiedzka K."/>
            <person name="Martijn J."/>
            <person name="Lind A.E."/>
            <person name="van Eijk R."/>
            <person name="Schleper C."/>
            <person name="Guy L."/>
            <person name="Ettema T.J."/>
        </authorList>
    </citation>
    <scope>NUCLEOTIDE SEQUENCE</scope>
</reference>
<accession>A0A0F9T5B7</accession>
<organism evidence="1">
    <name type="scientific">marine sediment metagenome</name>
    <dbReference type="NCBI Taxonomy" id="412755"/>
    <lineage>
        <taxon>unclassified sequences</taxon>
        <taxon>metagenomes</taxon>
        <taxon>ecological metagenomes</taxon>
    </lineage>
</organism>
<sequence>MTTFQERLGQKIPGKNNCVICGRLHSQENRYSFPKDFPDEFKLCCFCRGDAEFLGMYGLEYVIKHIIKNPTNFPNTRLSIQYYQKVNKLITVF</sequence>
<name>A0A0F9T5B7_9ZZZZ</name>
<comment type="caution">
    <text evidence="1">The sequence shown here is derived from an EMBL/GenBank/DDBJ whole genome shotgun (WGS) entry which is preliminary data.</text>
</comment>
<dbReference type="AlphaFoldDB" id="A0A0F9T5B7"/>